<sequence length="166" mass="19648">MSKYNSKKVTIDGITFDSKAEGNYYLHLKELKTFGTIKDFQCQPEYVLQPKYEKNGKNVLPIKYKADFLIYYHNGNTEVIDIKGMETTDFKLKKKIFEYKFPEEIVLICEAPKYLAPQEWIELGELKELRKLRKKVTDKYGKKKSPEKEAELQKITDKYKQKKGEK</sequence>
<evidence type="ECO:0008006" key="4">
    <source>
        <dbReference type="Google" id="ProtNLM"/>
    </source>
</evidence>
<protein>
    <recommendedName>
        <fullName evidence="4">DUF1064 domain-containing protein</fullName>
    </recommendedName>
</protein>
<accession>A0A3G3BX50</accession>
<feature type="region of interest" description="Disordered" evidence="1">
    <location>
        <begin position="140"/>
        <end position="166"/>
    </location>
</feature>
<evidence type="ECO:0000313" key="2">
    <source>
        <dbReference type="EMBL" id="AYP68747.1"/>
    </source>
</evidence>
<name>A0A3G3BX50_9CAUD</name>
<dbReference type="Proteomes" id="UP000275945">
    <property type="component" value="Segment"/>
</dbReference>
<proteinExistence type="predicted"/>
<dbReference type="InterPro" id="IPR009414">
    <property type="entry name" value="DUF1064"/>
</dbReference>
<keyword evidence="3" id="KW-1185">Reference proteome</keyword>
<gene>
    <name evidence="2" type="ORF">BpsS36_00041</name>
</gene>
<organism evidence="2 3">
    <name type="scientific">Bacillus phage vB_BpsS-36</name>
    <dbReference type="NCBI Taxonomy" id="2419622"/>
    <lineage>
        <taxon>Viruses</taxon>
        <taxon>Duplodnaviria</taxon>
        <taxon>Heunggongvirae</taxon>
        <taxon>Uroviricota</taxon>
        <taxon>Caudoviricetes</taxon>
        <taxon>Ehrlichviridae</taxon>
        <taxon>Nairobivirus</taxon>
        <taxon>Nairobivirus nv36</taxon>
    </lineage>
</organism>
<evidence type="ECO:0000256" key="1">
    <source>
        <dbReference type="SAM" id="MobiDB-lite"/>
    </source>
</evidence>
<dbReference type="Pfam" id="PF06356">
    <property type="entry name" value="DUF1064"/>
    <property type="match status" value="1"/>
</dbReference>
<evidence type="ECO:0000313" key="3">
    <source>
        <dbReference type="Proteomes" id="UP000275945"/>
    </source>
</evidence>
<reference evidence="2 3" key="1">
    <citation type="submission" date="2018-09" db="EMBL/GenBank/DDBJ databases">
        <title>Comparative Genomic Analysis of Eight Novel Haloalkaliphilic Bacteriophages from Lake Elmenteita, Kenya.</title>
        <authorList>
            <person name="Akhwale J.K."/>
        </authorList>
    </citation>
    <scope>NUCLEOTIDE SEQUENCE [LARGE SCALE GENOMIC DNA]</scope>
</reference>
<dbReference type="EMBL" id="MH884513">
    <property type="protein sequence ID" value="AYP68747.1"/>
    <property type="molecule type" value="Genomic_DNA"/>
</dbReference>